<dbReference type="InterPro" id="IPR036869">
    <property type="entry name" value="J_dom_sf"/>
</dbReference>
<accession>A0A6P1QVB0</accession>
<evidence type="ECO:0000256" key="1">
    <source>
        <dbReference type="ARBA" id="ARBA00023186"/>
    </source>
</evidence>
<proteinExistence type="predicted"/>
<dbReference type="AlphaFoldDB" id="A0A6P1QVB0"/>
<dbReference type="GO" id="GO:0036503">
    <property type="term" value="P:ERAD pathway"/>
    <property type="evidence" value="ECO:0007669"/>
    <property type="project" value="TreeGrafter"/>
</dbReference>
<reference evidence="2 3" key="1">
    <citation type="submission" date="2018-04" db="EMBL/GenBank/DDBJ databases">
        <title>Characteristic and Complete Genome Sequencing of A Novel Member of Infective Endocarditis Causative Bacteria: Bergeyella cardium QL-PH.</title>
        <authorList>
            <person name="Pan H."/>
            <person name="Sun E."/>
            <person name="Zhang Y."/>
        </authorList>
    </citation>
    <scope>NUCLEOTIDE SEQUENCE [LARGE SCALE GENOMIC DNA]</scope>
    <source>
        <strain evidence="2 3">HPQL</strain>
    </source>
</reference>
<keyword evidence="3" id="KW-1185">Reference proteome</keyword>
<dbReference type="PANTHER" id="PTHR44360:SF1">
    <property type="entry name" value="DNAJ HOMOLOG SUBFAMILY B MEMBER 9"/>
    <property type="match status" value="1"/>
</dbReference>
<sequence length="213" mass="24732">MKNYYYFLGVEPDASTDDIRRAYRKLSLKYHPDKNGNDPFFEKRFREIQEAYEILTDEEKRLHFDRAISEQTRTTTYTLPPSIKNFSINKVRVSKGEEIIISWQTNNADTVKILPFGLVAPYGEKKIKITEFKNGKFHIVLQAMNTVISKSAVKGITITEVSEYSRETQHSPINPAPLPSRNTSKKIRAQHQFLRIFIALIFILIALFFILRG</sequence>
<dbReference type="OrthoDB" id="9779622at2"/>
<dbReference type="Proteomes" id="UP000464318">
    <property type="component" value="Chromosome"/>
</dbReference>
<gene>
    <name evidence="2" type="ORF">DBX24_02005</name>
</gene>
<dbReference type="EMBL" id="CP029149">
    <property type="protein sequence ID" value="QHN64751.1"/>
    <property type="molecule type" value="Genomic_DNA"/>
</dbReference>
<dbReference type="SUPFAM" id="SSF46565">
    <property type="entry name" value="Chaperone J-domain"/>
    <property type="match status" value="1"/>
</dbReference>
<dbReference type="KEGG" id="bcad:DBX24_02005"/>
<keyword evidence="1" id="KW-0143">Chaperone</keyword>
<dbReference type="InterPro" id="IPR018253">
    <property type="entry name" value="DnaJ_domain_CS"/>
</dbReference>
<dbReference type="GO" id="GO:0051787">
    <property type="term" value="F:misfolded protein binding"/>
    <property type="evidence" value="ECO:0007669"/>
    <property type="project" value="TreeGrafter"/>
</dbReference>
<dbReference type="PROSITE" id="PS50076">
    <property type="entry name" value="DNAJ_2"/>
    <property type="match status" value="1"/>
</dbReference>
<dbReference type="PANTHER" id="PTHR44360">
    <property type="entry name" value="DNAJ HOMOLOG SUBFAMILY B MEMBER 9"/>
    <property type="match status" value="1"/>
</dbReference>
<dbReference type="Pfam" id="PF00226">
    <property type="entry name" value="DnaJ"/>
    <property type="match status" value="1"/>
</dbReference>
<dbReference type="GO" id="GO:0051087">
    <property type="term" value="F:protein-folding chaperone binding"/>
    <property type="evidence" value="ECO:0007669"/>
    <property type="project" value="TreeGrafter"/>
</dbReference>
<dbReference type="InterPro" id="IPR051948">
    <property type="entry name" value="Hsp70_co-chaperone_J-domain"/>
</dbReference>
<dbReference type="Gene3D" id="1.10.287.110">
    <property type="entry name" value="DnaJ domain"/>
    <property type="match status" value="1"/>
</dbReference>
<protein>
    <submittedName>
        <fullName evidence="2">DnaJ domain-containing protein</fullName>
    </submittedName>
</protein>
<organism evidence="2 3">
    <name type="scientific">Bergeyella cardium</name>
    <dbReference type="NCBI Taxonomy" id="1585976"/>
    <lineage>
        <taxon>Bacteria</taxon>
        <taxon>Pseudomonadati</taxon>
        <taxon>Bacteroidota</taxon>
        <taxon>Flavobacteriia</taxon>
        <taxon>Flavobacteriales</taxon>
        <taxon>Weeksellaceae</taxon>
        <taxon>Bergeyella</taxon>
    </lineage>
</organism>
<dbReference type="PROSITE" id="PS00636">
    <property type="entry name" value="DNAJ_1"/>
    <property type="match status" value="1"/>
</dbReference>
<dbReference type="CDD" id="cd06257">
    <property type="entry name" value="DnaJ"/>
    <property type="match status" value="1"/>
</dbReference>
<evidence type="ECO:0000313" key="3">
    <source>
        <dbReference type="Proteomes" id="UP000464318"/>
    </source>
</evidence>
<dbReference type="RefSeq" id="WP_160223810.1">
    <property type="nucleotide sequence ID" value="NZ_CP029149.1"/>
</dbReference>
<evidence type="ECO:0000313" key="2">
    <source>
        <dbReference type="EMBL" id="QHN64751.1"/>
    </source>
</evidence>
<name>A0A6P1QVB0_9FLAO</name>
<dbReference type="InterPro" id="IPR001623">
    <property type="entry name" value="DnaJ_domain"/>
</dbReference>
<dbReference type="SMART" id="SM00271">
    <property type="entry name" value="DnaJ"/>
    <property type="match status" value="1"/>
</dbReference>
<dbReference type="PRINTS" id="PR00625">
    <property type="entry name" value="JDOMAIN"/>
</dbReference>